<proteinExistence type="predicted"/>
<keyword evidence="2" id="KW-1185">Reference proteome</keyword>
<gene>
    <name evidence="1" type="ORF">B0H17DRAFT_917596</name>
</gene>
<evidence type="ECO:0000313" key="1">
    <source>
        <dbReference type="EMBL" id="KAJ7707567.1"/>
    </source>
</evidence>
<comment type="caution">
    <text evidence="1">The sequence shown here is derived from an EMBL/GenBank/DDBJ whole genome shotgun (WGS) entry which is preliminary data.</text>
</comment>
<sequence length="225" mass="25788">MASFDPPVILAIIAASRAAAEREKFEKDWKESVDTRAKTWVKLRGTQSKYLPQLQWEASVVEYVMFLYKETKPPKNLKPSKVYPSRALGPNIPLFGPRFTPPTLNDHRLRISENLKPEIGYLRPINIIHPVFYSDIGKCPHCGSEDVSWDSWTTSGSREVHGLRREETALGYKLKHKDCSPDEGSTVPETRVIATTNAVFWAKWEHWKIPRTLTKLFASVQRLIN</sequence>
<evidence type="ECO:0000313" key="2">
    <source>
        <dbReference type="Proteomes" id="UP001221757"/>
    </source>
</evidence>
<name>A0AAD7MAA2_MYCRO</name>
<reference evidence="1" key="1">
    <citation type="submission" date="2023-03" db="EMBL/GenBank/DDBJ databases">
        <title>Massive genome expansion in bonnet fungi (Mycena s.s.) driven by repeated elements and novel gene families across ecological guilds.</title>
        <authorList>
            <consortium name="Lawrence Berkeley National Laboratory"/>
            <person name="Harder C.B."/>
            <person name="Miyauchi S."/>
            <person name="Viragh M."/>
            <person name="Kuo A."/>
            <person name="Thoen E."/>
            <person name="Andreopoulos B."/>
            <person name="Lu D."/>
            <person name="Skrede I."/>
            <person name="Drula E."/>
            <person name="Henrissat B."/>
            <person name="Morin E."/>
            <person name="Kohler A."/>
            <person name="Barry K."/>
            <person name="LaButti K."/>
            <person name="Morin E."/>
            <person name="Salamov A."/>
            <person name="Lipzen A."/>
            <person name="Mereny Z."/>
            <person name="Hegedus B."/>
            <person name="Baldrian P."/>
            <person name="Stursova M."/>
            <person name="Weitz H."/>
            <person name="Taylor A."/>
            <person name="Grigoriev I.V."/>
            <person name="Nagy L.G."/>
            <person name="Martin F."/>
            <person name="Kauserud H."/>
        </authorList>
    </citation>
    <scope>NUCLEOTIDE SEQUENCE</scope>
    <source>
        <strain evidence="1">CBHHK067</strain>
    </source>
</reference>
<organism evidence="1 2">
    <name type="scientific">Mycena rosella</name>
    <name type="common">Pink bonnet</name>
    <name type="synonym">Agaricus rosellus</name>
    <dbReference type="NCBI Taxonomy" id="1033263"/>
    <lineage>
        <taxon>Eukaryota</taxon>
        <taxon>Fungi</taxon>
        <taxon>Dikarya</taxon>
        <taxon>Basidiomycota</taxon>
        <taxon>Agaricomycotina</taxon>
        <taxon>Agaricomycetes</taxon>
        <taxon>Agaricomycetidae</taxon>
        <taxon>Agaricales</taxon>
        <taxon>Marasmiineae</taxon>
        <taxon>Mycenaceae</taxon>
        <taxon>Mycena</taxon>
    </lineage>
</organism>
<dbReference type="AlphaFoldDB" id="A0AAD7MAA2"/>
<protein>
    <submittedName>
        <fullName evidence="1">Uncharacterized protein</fullName>
    </submittedName>
</protein>
<dbReference type="Proteomes" id="UP001221757">
    <property type="component" value="Unassembled WGS sequence"/>
</dbReference>
<accession>A0AAD7MAA2</accession>
<dbReference type="EMBL" id="JARKIE010000005">
    <property type="protein sequence ID" value="KAJ7707567.1"/>
    <property type="molecule type" value="Genomic_DNA"/>
</dbReference>